<protein>
    <submittedName>
        <fullName evidence="1">Uncharacterized protein</fullName>
    </submittedName>
</protein>
<accession>A0A7M5V5D2</accession>
<proteinExistence type="predicted"/>
<evidence type="ECO:0000313" key="2">
    <source>
        <dbReference type="Proteomes" id="UP000594262"/>
    </source>
</evidence>
<dbReference type="Proteomes" id="UP000594262">
    <property type="component" value="Unplaced"/>
</dbReference>
<sequence>LQKNIKIKNIKKIAMIDDKKSWFIPPDFKAKDIQPLFIGFEPFDKDEMGFYHTGEYFLAKEDPKISDTVRIHIIEFCKSFSKFLQRIVTVKLRSCVGYYNYEQLCFYPDVGFLLHTIERYSSDREYFTIDLYGYHIINWFEKNRNNIELCMDLKPSPDLSLTYASEFRFLSYHYYNIIGNIKRLIISAFSQRTVDEANGPSPVLYQSLCLDFLNIELHQIKREKRLVIELDRPLENSFVFMIFY</sequence>
<reference evidence="1" key="1">
    <citation type="submission" date="2021-01" db="UniProtKB">
        <authorList>
            <consortium name="EnsemblMetazoa"/>
        </authorList>
    </citation>
    <scope>IDENTIFICATION</scope>
</reference>
<evidence type="ECO:0000313" key="1">
    <source>
        <dbReference type="EnsemblMetazoa" id="CLYHEMP007826.1"/>
    </source>
</evidence>
<keyword evidence="2" id="KW-1185">Reference proteome</keyword>
<dbReference type="AlphaFoldDB" id="A0A7M5V5D2"/>
<organism evidence="1 2">
    <name type="scientific">Clytia hemisphaerica</name>
    <dbReference type="NCBI Taxonomy" id="252671"/>
    <lineage>
        <taxon>Eukaryota</taxon>
        <taxon>Metazoa</taxon>
        <taxon>Cnidaria</taxon>
        <taxon>Hydrozoa</taxon>
        <taxon>Hydroidolina</taxon>
        <taxon>Leptothecata</taxon>
        <taxon>Obeliida</taxon>
        <taxon>Clytiidae</taxon>
        <taxon>Clytia</taxon>
    </lineage>
</organism>
<dbReference type="EnsemblMetazoa" id="CLYHEMT007826.1">
    <property type="protein sequence ID" value="CLYHEMP007826.1"/>
    <property type="gene ID" value="CLYHEMG007826"/>
</dbReference>
<name>A0A7M5V5D2_9CNID</name>